<dbReference type="Pfam" id="PF00015">
    <property type="entry name" value="MCPsignal"/>
    <property type="match status" value="1"/>
</dbReference>
<evidence type="ECO:0000259" key="7">
    <source>
        <dbReference type="PROSITE" id="PS50885"/>
    </source>
</evidence>
<dbReference type="CDD" id="cd11386">
    <property type="entry name" value="MCP_signal"/>
    <property type="match status" value="1"/>
</dbReference>
<evidence type="ECO:0000313" key="9">
    <source>
        <dbReference type="Proteomes" id="UP000838672"/>
    </source>
</evidence>
<keyword evidence="5" id="KW-1133">Transmembrane helix</keyword>
<feature type="transmembrane region" description="Helical" evidence="5">
    <location>
        <begin position="12"/>
        <end position="35"/>
    </location>
</feature>
<keyword evidence="9" id="KW-1185">Reference proteome</keyword>
<dbReference type="InterPro" id="IPR003660">
    <property type="entry name" value="HAMP_dom"/>
</dbReference>
<dbReference type="Gene3D" id="6.10.340.10">
    <property type="match status" value="1"/>
</dbReference>
<evidence type="ECO:0000256" key="4">
    <source>
        <dbReference type="PROSITE-ProRule" id="PRU00284"/>
    </source>
</evidence>
<dbReference type="PRINTS" id="PR00260">
    <property type="entry name" value="CHEMTRNSDUCR"/>
</dbReference>
<comment type="caution">
    <text evidence="8">The sequence shown here is derived from an EMBL/GenBank/DDBJ whole genome shotgun (WGS) entry which is preliminary data.</text>
</comment>
<gene>
    <name evidence="8" type="ORF">VST7929_03044</name>
</gene>
<sequence length="548" mass="60041">MNWLNQVSFKYKLAFPVTIIVLAFSLLISQVFFVANEQAKTNTILREHVQPVLDDLEDAYRDMYQLMNAGMGLALASAENEEGIKLHTFNFYDNADKAGPRVATVYKLIDSGFLDGSLRPEVDLLARELKSWRDRYEFMVKNPAQAADYYRQNEIALETTFEAIREQLKVIRKAIEKNRAAMTDKVEAHAARTNQMLLWGTLVVILLSAAMTWVLVKMLLNPMHRLTGTLQEIAAGDGDLTSRVEVLGNDEIAKLGGAFNTFADKIHNTVSRVIAASHRVRTGAEELTALNRQILSASQSQQDQSDQIATAINELSATTHTVSENANDASVATQDIYTQADHVQATLNDAMGAMTQLVAEIQNSSDIVSTLEQNVESIASILDVIRGIAEQTNLLALNAAIEAARAGEQGRGFAVVADEVRSLASKTQASTGEIQHMIEQLQSTAKQSVSAMQTSSSVGNRTVEHAQQTNTSLEAMNTAIAVINEMNDHMATAANEQNHVTTDLNRNIQSIVDSCNQTLAHIQNAQSACQSLANESGELDQLMSQFKV</sequence>
<dbReference type="Pfam" id="PF00672">
    <property type="entry name" value="HAMP"/>
    <property type="match status" value="1"/>
</dbReference>
<dbReference type="Proteomes" id="UP000838672">
    <property type="component" value="Unassembled WGS sequence"/>
</dbReference>
<dbReference type="RefSeq" id="WP_237468362.1">
    <property type="nucleotide sequence ID" value="NZ_CAKLDI010000002.1"/>
</dbReference>
<proteinExistence type="inferred from homology"/>
<keyword evidence="5" id="KW-0472">Membrane</keyword>
<keyword evidence="2 4" id="KW-0807">Transducer</keyword>
<evidence type="ECO:0000313" key="8">
    <source>
        <dbReference type="EMBL" id="CAH0535470.1"/>
    </source>
</evidence>
<dbReference type="PANTHER" id="PTHR32089:SF112">
    <property type="entry name" value="LYSOZYME-LIKE PROTEIN-RELATED"/>
    <property type="match status" value="1"/>
</dbReference>
<dbReference type="Gene3D" id="1.10.287.950">
    <property type="entry name" value="Methyl-accepting chemotaxis protein"/>
    <property type="match status" value="1"/>
</dbReference>
<dbReference type="PANTHER" id="PTHR32089">
    <property type="entry name" value="METHYL-ACCEPTING CHEMOTAXIS PROTEIN MCPB"/>
    <property type="match status" value="1"/>
</dbReference>
<dbReference type="PROSITE" id="PS50885">
    <property type="entry name" value="HAMP"/>
    <property type="match status" value="1"/>
</dbReference>
<evidence type="ECO:0000256" key="3">
    <source>
        <dbReference type="ARBA" id="ARBA00029447"/>
    </source>
</evidence>
<comment type="subcellular location">
    <subcellularLocation>
        <location evidence="1">Membrane</location>
    </subcellularLocation>
</comment>
<name>A0ABM8ZXV8_9VIBR</name>
<feature type="domain" description="Methyl-accepting transducer" evidence="6">
    <location>
        <begin position="276"/>
        <end position="512"/>
    </location>
</feature>
<dbReference type="CDD" id="cd06225">
    <property type="entry name" value="HAMP"/>
    <property type="match status" value="1"/>
</dbReference>
<evidence type="ECO:0000256" key="5">
    <source>
        <dbReference type="SAM" id="Phobius"/>
    </source>
</evidence>
<feature type="domain" description="HAMP" evidence="7">
    <location>
        <begin position="217"/>
        <end position="271"/>
    </location>
</feature>
<comment type="similarity">
    <text evidence="3">Belongs to the methyl-accepting chemotaxis (MCP) protein family.</text>
</comment>
<evidence type="ECO:0000259" key="6">
    <source>
        <dbReference type="PROSITE" id="PS50111"/>
    </source>
</evidence>
<dbReference type="PROSITE" id="PS50111">
    <property type="entry name" value="CHEMOTAXIS_TRANSDUC_2"/>
    <property type="match status" value="1"/>
</dbReference>
<evidence type="ECO:0000256" key="2">
    <source>
        <dbReference type="ARBA" id="ARBA00023224"/>
    </source>
</evidence>
<keyword evidence="5" id="KW-0812">Transmembrane</keyword>
<dbReference type="InterPro" id="IPR004089">
    <property type="entry name" value="MCPsignal_dom"/>
</dbReference>
<accession>A0ABM8ZXV8</accession>
<evidence type="ECO:0000256" key="1">
    <source>
        <dbReference type="ARBA" id="ARBA00004370"/>
    </source>
</evidence>
<feature type="transmembrane region" description="Helical" evidence="5">
    <location>
        <begin position="196"/>
        <end position="216"/>
    </location>
</feature>
<dbReference type="SMART" id="SM00283">
    <property type="entry name" value="MA"/>
    <property type="match status" value="1"/>
</dbReference>
<reference evidence="8" key="1">
    <citation type="submission" date="2021-11" db="EMBL/GenBank/DDBJ databases">
        <authorList>
            <person name="Rodrigo-Torres L."/>
            <person name="Arahal R. D."/>
            <person name="Lucena T."/>
        </authorList>
    </citation>
    <scope>NUCLEOTIDE SEQUENCE</scope>
    <source>
        <strain evidence="8">CECT 7929</strain>
    </source>
</reference>
<protein>
    <recommendedName>
        <fullName evidence="10">Methyl-accepting chemotaxis protein</fullName>
    </recommendedName>
</protein>
<dbReference type="InterPro" id="IPR004090">
    <property type="entry name" value="Chemotax_Me-accpt_rcpt"/>
</dbReference>
<organism evidence="8 9">
    <name type="scientific">Vibrio stylophorae</name>
    <dbReference type="NCBI Taxonomy" id="659351"/>
    <lineage>
        <taxon>Bacteria</taxon>
        <taxon>Pseudomonadati</taxon>
        <taxon>Pseudomonadota</taxon>
        <taxon>Gammaproteobacteria</taxon>
        <taxon>Vibrionales</taxon>
        <taxon>Vibrionaceae</taxon>
        <taxon>Vibrio</taxon>
    </lineage>
</organism>
<evidence type="ECO:0008006" key="10">
    <source>
        <dbReference type="Google" id="ProtNLM"/>
    </source>
</evidence>
<dbReference type="EMBL" id="CAKLDI010000002">
    <property type="protein sequence ID" value="CAH0535470.1"/>
    <property type="molecule type" value="Genomic_DNA"/>
</dbReference>
<dbReference type="SUPFAM" id="SSF58104">
    <property type="entry name" value="Methyl-accepting chemotaxis protein (MCP) signaling domain"/>
    <property type="match status" value="1"/>
</dbReference>
<dbReference type="SMART" id="SM00304">
    <property type="entry name" value="HAMP"/>
    <property type="match status" value="1"/>
</dbReference>